<feature type="domain" description="HTH lysR-type" evidence="5">
    <location>
        <begin position="22"/>
        <end position="79"/>
    </location>
</feature>
<protein>
    <submittedName>
        <fullName evidence="6">DNA-binding transcriptional LysR family regulator</fullName>
    </submittedName>
</protein>
<dbReference type="SUPFAM" id="SSF46785">
    <property type="entry name" value="Winged helix' DNA-binding domain"/>
    <property type="match status" value="1"/>
</dbReference>
<dbReference type="PROSITE" id="PS50931">
    <property type="entry name" value="HTH_LYSR"/>
    <property type="match status" value="1"/>
</dbReference>
<evidence type="ECO:0000256" key="2">
    <source>
        <dbReference type="ARBA" id="ARBA00023015"/>
    </source>
</evidence>
<comment type="caution">
    <text evidence="6">The sequence shown here is derived from an EMBL/GenBank/DDBJ whole genome shotgun (WGS) entry which is preliminary data.</text>
</comment>
<dbReference type="Pfam" id="PF00126">
    <property type="entry name" value="HTH_1"/>
    <property type="match status" value="1"/>
</dbReference>
<keyword evidence="4" id="KW-0804">Transcription</keyword>
<evidence type="ECO:0000256" key="1">
    <source>
        <dbReference type="ARBA" id="ARBA00009437"/>
    </source>
</evidence>
<dbReference type="InterPro" id="IPR036390">
    <property type="entry name" value="WH_DNA-bd_sf"/>
</dbReference>
<sequence>MKLQAIHIEFGMQENLAALRRLDLNLLLTFDTLLSTRSATKAAVVLHKTQPGISRDLAKLRHAFDDALLVPVKGRFVPTERALALHDAVSAALRELGKALAGAETFEPAQVTGVVNIGLAAHLELLLTGPLLQRLAQRAPGVTPIFHSIHGEFDPGQLDNESQDIAIGLFADVPARFSSKALFSDERVAVMGPRHAFAGRKQLTLDDMDKARWFAYTQMHGRRTNFDRALKGTGRRVRFEAYIASFELSPHVLMESDYATTMPAFAAILHKKTFPLTTSRLPRPLRHVTFRMAWPRRQDASPLHRWLRAEITQLVTTHIQSGLIQPCAPE</sequence>
<dbReference type="Pfam" id="PF03466">
    <property type="entry name" value="LysR_substrate"/>
    <property type="match status" value="1"/>
</dbReference>
<evidence type="ECO:0000256" key="4">
    <source>
        <dbReference type="ARBA" id="ARBA00023163"/>
    </source>
</evidence>
<dbReference type="SUPFAM" id="SSF53850">
    <property type="entry name" value="Periplasmic binding protein-like II"/>
    <property type="match status" value="1"/>
</dbReference>
<dbReference type="InterPro" id="IPR036388">
    <property type="entry name" value="WH-like_DNA-bd_sf"/>
</dbReference>
<dbReference type="RefSeq" id="WP_354443020.1">
    <property type="nucleotide sequence ID" value="NZ_JBEPSH010000004.1"/>
</dbReference>
<dbReference type="GO" id="GO:0003677">
    <property type="term" value="F:DNA binding"/>
    <property type="evidence" value="ECO:0007669"/>
    <property type="project" value="UniProtKB-KW"/>
</dbReference>
<keyword evidence="3 6" id="KW-0238">DNA-binding</keyword>
<dbReference type="PANTHER" id="PTHR30118">
    <property type="entry name" value="HTH-TYPE TRANSCRIPTIONAL REGULATOR LEUO-RELATED"/>
    <property type="match status" value="1"/>
</dbReference>
<name>A0ABV2Q7H2_9BURK</name>
<gene>
    <name evidence="6" type="ORF">ABIE13_002066</name>
</gene>
<dbReference type="CDD" id="cd08417">
    <property type="entry name" value="PBP2_Nitroaromatics_like"/>
    <property type="match status" value="1"/>
</dbReference>
<accession>A0ABV2Q7H2</accession>
<dbReference type="Gene3D" id="1.10.10.10">
    <property type="entry name" value="Winged helix-like DNA-binding domain superfamily/Winged helix DNA-binding domain"/>
    <property type="match status" value="1"/>
</dbReference>
<dbReference type="InterPro" id="IPR005119">
    <property type="entry name" value="LysR_subst-bd"/>
</dbReference>
<dbReference type="InterPro" id="IPR000847">
    <property type="entry name" value="LysR_HTH_N"/>
</dbReference>
<dbReference type="Proteomes" id="UP001549320">
    <property type="component" value="Unassembled WGS sequence"/>
</dbReference>
<proteinExistence type="inferred from homology"/>
<dbReference type="PANTHER" id="PTHR30118:SF15">
    <property type="entry name" value="TRANSCRIPTIONAL REGULATORY PROTEIN"/>
    <property type="match status" value="1"/>
</dbReference>
<evidence type="ECO:0000256" key="3">
    <source>
        <dbReference type="ARBA" id="ARBA00023125"/>
    </source>
</evidence>
<comment type="similarity">
    <text evidence="1">Belongs to the LysR transcriptional regulatory family.</text>
</comment>
<dbReference type="InterPro" id="IPR050389">
    <property type="entry name" value="LysR-type_TF"/>
</dbReference>
<evidence type="ECO:0000313" key="6">
    <source>
        <dbReference type="EMBL" id="MET4576955.1"/>
    </source>
</evidence>
<organism evidence="6 7">
    <name type="scientific">Ottowia thiooxydans</name>
    <dbReference type="NCBI Taxonomy" id="219182"/>
    <lineage>
        <taxon>Bacteria</taxon>
        <taxon>Pseudomonadati</taxon>
        <taxon>Pseudomonadota</taxon>
        <taxon>Betaproteobacteria</taxon>
        <taxon>Burkholderiales</taxon>
        <taxon>Comamonadaceae</taxon>
        <taxon>Ottowia</taxon>
    </lineage>
</organism>
<evidence type="ECO:0000313" key="7">
    <source>
        <dbReference type="Proteomes" id="UP001549320"/>
    </source>
</evidence>
<dbReference type="EMBL" id="JBEPSH010000004">
    <property type="protein sequence ID" value="MET4576955.1"/>
    <property type="molecule type" value="Genomic_DNA"/>
</dbReference>
<evidence type="ECO:0000259" key="5">
    <source>
        <dbReference type="PROSITE" id="PS50931"/>
    </source>
</evidence>
<dbReference type="InterPro" id="IPR037402">
    <property type="entry name" value="YidZ_PBP2"/>
</dbReference>
<reference evidence="6 7" key="1">
    <citation type="submission" date="2024-06" db="EMBL/GenBank/DDBJ databases">
        <title>Sorghum-associated microbial communities from plants grown in Nebraska, USA.</title>
        <authorList>
            <person name="Schachtman D."/>
        </authorList>
    </citation>
    <scope>NUCLEOTIDE SEQUENCE [LARGE SCALE GENOMIC DNA]</scope>
    <source>
        <strain evidence="6 7">2709</strain>
    </source>
</reference>
<keyword evidence="7" id="KW-1185">Reference proteome</keyword>
<dbReference type="Gene3D" id="3.40.190.10">
    <property type="entry name" value="Periplasmic binding protein-like II"/>
    <property type="match status" value="2"/>
</dbReference>
<keyword evidence="2" id="KW-0805">Transcription regulation</keyword>